<evidence type="ECO:0000259" key="15">
    <source>
        <dbReference type="Pfam" id="PF06415"/>
    </source>
</evidence>
<keyword evidence="6 9" id="KW-0324">Glycolysis</keyword>
<dbReference type="EC" id="5.4.2.12" evidence="9 10"/>
<dbReference type="InterPro" id="IPR017850">
    <property type="entry name" value="Alkaline_phosphatase_core_sf"/>
</dbReference>
<evidence type="ECO:0000256" key="5">
    <source>
        <dbReference type="ARBA" id="ARBA00022723"/>
    </source>
</evidence>
<feature type="binding site" evidence="9 12">
    <location>
        <begin position="263"/>
        <end position="266"/>
    </location>
    <ligand>
        <name>substrate</name>
    </ligand>
</feature>
<evidence type="ECO:0000313" key="17">
    <source>
        <dbReference type="Proteomes" id="UP000228689"/>
    </source>
</evidence>
<evidence type="ECO:0000256" key="12">
    <source>
        <dbReference type="PIRSR" id="PIRSR001492-2"/>
    </source>
</evidence>
<dbReference type="SUPFAM" id="SSF64158">
    <property type="entry name" value="2,3-Bisphosphoglycerate-independent phosphoglycerate mutase, substrate-binding domain"/>
    <property type="match status" value="1"/>
</dbReference>
<evidence type="ECO:0000256" key="10">
    <source>
        <dbReference type="NCBIfam" id="TIGR01307"/>
    </source>
</evidence>
<comment type="pathway">
    <text evidence="3 9">Carbohydrate degradation; glycolysis; pyruvate from D-glyceraldehyde 3-phosphate: step 3/5.</text>
</comment>
<comment type="cofactor">
    <cofactor evidence="9">
        <name>Mn(2+)</name>
        <dbReference type="ChEBI" id="CHEBI:29035"/>
    </cofactor>
    <text evidence="9">Binds 2 manganese ions per subunit.</text>
</comment>
<feature type="binding site" evidence="9 13">
    <location>
        <position position="408"/>
    </location>
    <ligand>
        <name>Mn(2+)</name>
        <dbReference type="ChEBI" id="CHEBI:29035"/>
        <label>1</label>
    </ligand>
</feature>
<dbReference type="HAMAP" id="MF_01038">
    <property type="entry name" value="GpmI"/>
    <property type="match status" value="1"/>
</dbReference>
<keyword evidence="7 9" id="KW-0464">Manganese</keyword>
<evidence type="ECO:0000259" key="14">
    <source>
        <dbReference type="Pfam" id="PF01676"/>
    </source>
</evidence>
<evidence type="ECO:0000313" key="16">
    <source>
        <dbReference type="EMBL" id="PIY93948.1"/>
    </source>
</evidence>
<dbReference type="GO" id="GO:0030145">
    <property type="term" value="F:manganese ion binding"/>
    <property type="evidence" value="ECO:0007669"/>
    <property type="project" value="UniProtKB-UniRule"/>
</dbReference>
<feature type="binding site" evidence="9 13">
    <location>
        <position position="412"/>
    </location>
    <ligand>
        <name>Mn(2+)</name>
        <dbReference type="ChEBI" id="CHEBI:29035"/>
        <label>1</label>
    </ligand>
</feature>
<feature type="binding site" evidence="9 12">
    <location>
        <position position="194"/>
    </location>
    <ligand>
        <name>substrate</name>
    </ligand>
</feature>
<evidence type="ECO:0000256" key="6">
    <source>
        <dbReference type="ARBA" id="ARBA00023152"/>
    </source>
</evidence>
<dbReference type="UniPathway" id="UPA00109">
    <property type="reaction ID" value="UER00186"/>
</dbReference>
<evidence type="ECO:0000256" key="9">
    <source>
        <dbReference type="HAMAP-Rule" id="MF_01038"/>
    </source>
</evidence>
<feature type="binding site" evidence="9 12">
    <location>
        <begin position="158"/>
        <end position="159"/>
    </location>
    <ligand>
        <name>substrate</name>
    </ligand>
</feature>
<dbReference type="GO" id="GO:0005737">
    <property type="term" value="C:cytoplasm"/>
    <property type="evidence" value="ECO:0007669"/>
    <property type="project" value="InterPro"/>
</dbReference>
<dbReference type="InterPro" id="IPR036646">
    <property type="entry name" value="PGAM_B_sf"/>
</dbReference>
<name>A0A2M7RAZ3_9BACT</name>
<dbReference type="GO" id="GO:0004619">
    <property type="term" value="F:phosphoglycerate mutase activity"/>
    <property type="evidence" value="ECO:0007669"/>
    <property type="project" value="UniProtKB-UniRule"/>
</dbReference>
<dbReference type="PANTHER" id="PTHR31637:SF0">
    <property type="entry name" value="2,3-BISPHOSPHOGLYCERATE-INDEPENDENT PHOSPHOGLYCERATE MUTASE"/>
    <property type="match status" value="1"/>
</dbReference>
<comment type="function">
    <text evidence="2 9">Catalyzes the interconversion of 2-phosphoglycerate and 3-phosphoglycerate.</text>
</comment>
<evidence type="ECO:0000256" key="8">
    <source>
        <dbReference type="ARBA" id="ARBA00023235"/>
    </source>
</evidence>
<comment type="subunit">
    <text evidence="9">Monomer.</text>
</comment>
<feature type="binding site" evidence="9 12">
    <location>
        <position position="188"/>
    </location>
    <ligand>
        <name>substrate</name>
    </ligand>
</feature>
<accession>A0A2M7RAZ3</accession>
<dbReference type="FunFam" id="3.40.1450.10:FF:000002">
    <property type="entry name" value="2,3-bisphosphoglycerate-independent phosphoglycerate mutase"/>
    <property type="match status" value="1"/>
</dbReference>
<dbReference type="PANTHER" id="PTHR31637">
    <property type="entry name" value="2,3-BISPHOSPHOGLYCERATE-INDEPENDENT PHOSPHOGLYCERATE MUTASE"/>
    <property type="match status" value="1"/>
</dbReference>
<dbReference type="GO" id="GO:0006007">
    <property type="term" value="P:glucose catabolic process"/>
    <property type="evidence" value="ECO:0007669"/>
    <property type="project" value="InterPro"/>
</dbReference>
<keyword evidence="5 9" id="KW-0479">Metal-binding</keyword>
<dbReference type="Pfam" id="PF01676">
    <property type="entry name" value="Metalloenzyme"/>
    <property type="match status" value="1"/>
</dbReference>
<feature type="domain" description="BPG-independent PGAM N-terminal" evidence="15">
    <location>
        <begin position="86"/>
        <end position="304"/>
    </location>
</feature>
<dbReference type="SUPFAM" id="SSF53649">
    <property type="entry name" value="Alkaline phosphatase-like"/>
    <property type="match status" value="1"/>
</dbReference>
<dbReference type="Gene3D" id="3.40.1450.10">
    <property type="entry name" value="BPG-independent phosphoglycerate mutase, domain B"/>
    <property type="match status" value="1"/>
</dbReference>
<feature type="binding site" evidence="9 13">
    <location>
        <position position="66"/>
    </location>
    <ligand>
        <name>Mn(2+)</name>
        <dbReference type="ChEBI" id="CHEBI:29035"/>
        <label>2</label>
    </ligand>
</feature>
<comment type="catalytic activity">
    <reaction evidence="1 9">
        <text>(2R)-2-phosphoglycerate = (2R)-3-phosphoglycerate</text>
        <dbReference type="Rhea" id="RHEA:15901"/>
        <dbReference type="ChEBI" id="CHEBI:58272"/>
        <dbReference type="ChEBI" id="CHEBI:58289"/>
        <dbReference type="EC" id="5.4.2.12"/>
    </reaction>
</comment>
<keyword evidence="8 9" id="KW-0413">Isomerase</keyword>
<dbReference type="AlphaFoldDB" id="A0A2M7RAZ3"/>
<evidence type="ECO:0000256" key="3">
    <source>
        <dbReference type="ARBA" id="ARBA00004798"/>
    </source>
</evidence>
<gene>
    <name evidence="9" type="primary">gpmI</name>
    <name evidence="16" type="ORF">COY67_03425</name>
</gene>
<feature type="domain" description="Metalloenzyme" evidence="14">
    <location>
        <begin position="9"/>
        <end position="504"/>
    </location>
</feature>
<protein>
    <recommendedName>
        <fullName evidence="9 10">2,3-bisphosphoglycerate-independent phosphoglycerate mutase</fullName>
        <shortName evidence="9">BPG-independent PGAM</shortName>
        <shortName evidence="9">Phosphoglyceromutase</shortName>
        <shortName evidence="9">iPGM</shortName>
        <ecNumber evidence="9 10">5.4.2.12</ecNumber>
    </recommendedName>
</protein>
<proteinExistence type="inferred from homology"/>
<evidence type="ECO:0000256" key="4">
    <source>
        <dbReference type="ARBA" id="ARBA00008819"/>
    </source>
</evidence>
<dbReference type="Gene3D" id="3.40.720.10">
    <property type="entry name" value="Alkaline Phosphatase, subunit A"/>
    <property type="match status" value="1"/>
</dbReference>
<feature type="binding site" evidence="9 13">
    <location>
        <position position="468"/>
    </location>
    <ligand>
        <name>Mn(2+)</name>
        <dbReference type="ChEBI" id="CHEBI:29035"/>
        <label>1</label>
    </ligand>
</feature>
<dbReference type="PIRSF" id="PIRSF001492">
    <property type="entry name" value="IPGAM"/>
    <property type="match status" value="1"/>
</dbReference>
<feature type="binding site" evidence="9 12">
    <location>
        <position position="341"/>
    </location>
    <ligand>
        <name>substrate</name>
    </ligand>
</feature>
<feature type="binding site" evidence="9 13">
    <location>
        <position position="450"/>
    </location>
    <ligand>
        <name>Mn(2+)</name>
        <dbReference type="ChEBI" id="CHEBI:29035"/>
        <label>2</label>
    </ligand>
</feature>
<dbReference type="NCBIfam" id="TIGR01307">
    <property type="entry name" value="pgm_bpd_ind"/>
    <property type="match status" value="1"/>
</dbReference>
<evidence type="ECO:0000256" key="11">
    <source>
        <dbReference type="PIRSR" id="PIRSR001492-1"/>
    </source>
</evidence>
<dbReference type="InterPro" id="IPR011258">
    <property type="entry name" value="BPG-indep_PGM_N"/>
</dbReference>
<dbReference type="Pfam" id="PF06415">
    <property type="entry name" value="iPGM_N"/>
    <property type="match status" value="1"/>
</dbReference>
<feature type="binding site" evidence="9 13">
    <location>
        <position position="449"/>
    </location>
    <ligand>
        <name>Mn(2+)</name>
        <dbReference type="ChEBI" id="CHEBI:29035"/>
        <label>2</label>
    </ligand>
</feature>
<comment type="similarity">
    <text evidence="4 9">Belongs to the BPG-independent phosphoglycerate mutase family.</text>
</comment>
<evidence type="ECO:0000256" key="13">
    <source>
        <dbReference type="PIRSR" id="PIRSR001492-3"/>
    </source>
</evidence>
<reference evidence="17" key="1">
    <citation type="submission" date="2017-09" db="EMBL/GenBank/DDBJ databases">
        <title>Depth-based differentiation of microbial function through sediment-hosted aquifers and enrichment of novel symbionts in the deep terrestrial subsurface.</title>
        <authorList>
            <person name="Probst A.J."/>
            <person name="Ladd B."/>
            <person name="Jarett J.K."/>
            <person name="Geller-Mcgrath D.E."/>
            <person name="Sieber C.M.K."/>
            <person name="Emerson J.B."/>
            <person name="Anantharaman K."/>
            <person name="Thomas B.C."/>
            <person name="Malmstrom R."/>
            <person name="Stieglmeier M."/>
            <person name="Klingl A."/>
            <person name="Woyke T."/>
            <person name="Ryan C.M."/>
            <person name="Banfield J.F."/>
        </authorList>
    </citation>
    <scope>NUCLEOTIDE SEQUENCE [LARGE SCALE GENOMIC DNA]</scope>
</reference>
<dbReference type="EMBL" id="PFMC01000080">
    <property type="protein sequence ID" value="PIY93948.1"/>
    <property type="molecule type" value="Genomic_DNA"/>
</dbReference>
<dbReference type="InterPro" id="IPR005995">
    <property type="entry name" value="Pgm_bpd_ind"/>
</dbReference>
<organism evidence="16 17">
    <name type="scientific">Candidatus Komeilibacteria bacterium CG_4_10_14_0_8_um_filter_37_78</name>
    <dbReference type="NCBI Taxonomy" id="1974471"/>
    <lineage>
        <taxon>Bacteria</taxon>
        <taxon>Candidatus Komeiliibacteriota</taxon>
    </lineage>
</organism>
<dbReference type="CDD" id="cd16010">
    <property type="entry name" value="iPGM"/>
    <property type="match status" value="1"/>
</dbReference>
<feature type="binding site" evidence="9 13">
    <location>
        <position position="16"/>
    </location>
    <ligand>
        <name>Mn(2+)</name>
        <dbReference type="ChEBI" id="CHEBI:29035"/>
        <label>2</label>
    </ligand>
</feature>
<dbReference type="InterPro" id="IPR006124">
    <property type="entry name" value="Metalloenzyme"/>
</dbReference>
<evidence type="ECO:0000256" key="2">
    <source>
        <dbReference type="ARBA" id="ARBA00002315"/>
    </source>
</evidence>
<dbReference type="GO" id="GO:0006096">
    <property type="term" value="P:glycolytic process"/>
    <property type="evidence" value="ECO:0007669"/>
    <property type="project" value="UniProtKB-UniRule"/>
</dbReference>
<comment type="caution">
    <text evidence="16">The sequence shown here is derived from an EMBL/GenBank/DDBJ whole genome shotgun (WGS) entry which is preliminary data.</text>
</comment>
<evidence type="ECO:0000256" key="1">
    <source>
        <dbReference type="ARBA" id="ARBA00000370"/>
    </source>
</evidence>
<feature type="active site" description="Phosphoserine intermediate" evidence="9 11">
    <location>
        <position position="66"/>
    </location>
</feature>
<feature type="binding site" evidence="9 12">
    <location>
        <position position="128"/>
    </location>
    <ligand>
        <name>substrate</name>
    </ligand>
</feature>
<dbReference type="Proteomes" id="UP000228689">
    <property type="component" value="Unassembled WGS sequence"/>
</dbReference>
<evidence type="ECO:0000256" key="7">
    <source>
        <dbReference type="ARBA" id="ARBA00023211"/>
    </source>
</evidence>
<sequence length="516" mass="57677">MTKQKKNTPLVLAILDGWGLSKPNKGNAITLAKTPNFDRFWKEYSHTKLKASGKDVGLPRNQFGNSEAGHLNLGAGRVVKQDSLLINNAIDKGRFSKNSAFLSAIRHVKTNKSTMHLMGLLSGSESAHAERKHIFALLDLLAREKVGKICIHLFTDGRDAPQHAAINFINDLTLGFKNGEQIVSIMGRFYAMDRNKHWERTEEAYDLLTLGQGHLTTSAKEAIIQAYNRNETDEFLKPTAIAKDKKTVETINTNDVIIFYNLRSDRGRQLAKCFVQADFNKMNLGSFKRKKVLKNIRFVAMTDFGPDLGDILSAYPSEDIKDTLPMALKDLRQLYISESEKFAHVTYFFNGGYADHVGGESRLMIPSPNVRSYAEKPEMSIVEMTKELVKYIKTDSFDFICVNYPNPDMVGHTGNLQAGIKAVEAVDQYLAILYDEIKKKNGTLMIVADHGNIEEMIDLETGEIDTEHSANLVPLIIVSSHKYRLITGALANVAPTILEILELPKGKLMTAKSLIK</sequence>